<proteinExistence type="predicted"/>
<protein>
    <submittedName>
        <fullName evidence="2">Membrane protein</fullName>
    </submittedName>
</protein>
<keyword evidence="1" id="KW-0812">Transmembrane</keyword>
<dbReference type="EMBL" id="JAVDSB010000021">
    <property type="protein sequence ID" value="MDR6554892.1"/>
    <property type="molecule type" value="Genomic_DNA"/>
</dbReference>
<evidence type="ECO:0000313" key="2">
    <source>
        <dbReference type="EMBL" id="MDR6554892.1"/>
    </source>
</evidence>
<sequence length="51" mass="5794">MKLYNIVMGIVLICLGAFMVYKNDFTFAWSTGFIMLVGLFCLIRGIRLGRS</sequence>
<reference evidence="2 3" key="1">
    <citation type="submission" date="2023-07" db="EMBL/GenBank/DDBJ databases">
        <title>Sorghum-associated microbial communities from plants grown in Nebraska, USA.</title>
        <authorList>
            <person name="Schachtman D."/>
        </authorList>
    </citation>
    <scope>NUCLEOTIDE SEQUENCE [LARGE SCALE GENOMIC DNA]</scope>
    <source>
        <strain evidence="2 3">CC258</strain>
    </source>
</reference>
<evidence type="ECO:0000313" key="3">
    <source>
        <dbReference type="Proteomes" id="UP001267290"/>
    </source>
</evidence>
<evidence type="ECO:0000256" key="1">
    <source>
        <dbReference type="SAM" id="Phobius"/>
    </source>
</evidence>
<feature type="transmembrane region" description="Helical" evidence="1">
    <location>
        <begin position="5"/>
        <end position="21"/>
    </location>
</feature>
<comment type="caution">
    <text evidence="2">The sequence shown here is derived from an EMBL/GenBank/DDBJ whole genome shotgun (WGS) entry which is preliminary data.</text>
</comment>
<organism evidence="2 3">
    <name type="scientific">Paenibacillus qinlingensis</name>
    <dbReference type="NCBI Taxonomy" id="1837343"/>
    <lineage>
        <taxon>Bacteria</taxon>
        <taxon>Bacillati</taxon>
        <taxon>Bacillota</taxon>
        <taxon>Bacilli</taxon>
        <taxon>Bacillales</taxon>
        <taxon>Paenibacillaceae</taxon>
        <taxon>Paenibacillus</taxon>
    </lineage>
</organism>
<keyword evidence="1" id="KW-1133">Transmembrane helix</keyword>
<keyword evidence="3" id="KW-1185">Reference proteome</keyword>
<dbReference type="Proteomes" id="UP001267290">
    <property type="component" value="Unassembled WGS sequence"/>
</dbReference>
<name>A0ABU1P562_9BACL</name>
<gene>
    <name evidence="2" type="ORF">J2736_006135</name>
</gene>
<feature type="transmembrane region" description="Helical" evidence="1">
    <location>
        <begin position="27"/>
        <end position="46"/>
    </location>
</feature>
<keyword evidence="1" id="KW-0472">Membrane</keyword>
<accession>A0ABU1P562</accession>